<evidence type="ECO:0000259" key="1">
    <source>
        <dbReference type="PROSITE" id="PS51384"/>
    </source>
</evidence>
<evidence type="ECO:0000313" key="3">
    <source>
        <dbReference type="Proteomes" id="UP001596157"/>
    </source>
</evidence>
<dbReference type="InterPro" id="IPR039261">
    <property type="entry name" value="FNR_nucleotide-bd"/>
</dbReference>
<dbReference type="InterPro" id="IPR017938">
    <property type="entry name" value="Riboflavin_synthase-like_b-brl"/>
</dbReference>
<keyword evidence="3" id="KW-1185">Reference proteome</keyword>
<evidence type="ECO:0000313" key="2">
    <source>
        <dbReference type="EMBL" id="MFC5288276.1"/>
    </source>
</evidence>
<organism evidence="2 3">
    <name type="scientific">Actinokineospora guangxiensis</name>
    <dbReference type="NCBI Taxonomy" id="1490288"/>
    <lineage>
        <taxon>Bacteria</taxon>
        <taxon>Bacillati</taxon>
        <taxon>Actinomycetota</taxon>
        <taxon>Actinomycetes</taxon>
        <taxon>Pseudonocardiales</taxon>
        <taxon>Pseudonocardiaceae</taxon>
        <taxon>Actinokineospora</taxon>
    </lineage>
</organism>
<dbReference type="InterPro" id="IPR007037">
    <property type="entry name" value="SIP_rossman_dom"/>
</dbReference>
<dbReference type="Gene3D" id="2.40.30.10">
    <property type="entry name" value="Translation factors"/>
    <property type="match status" value="1"/>
</dbReference>
<comment type="caution">
    <text evidence="2">The sequence shown here is derived from an EMBL/GenBank/DDBJ whole genome shotgun (WGS) entry which is preliminary data.</text>
</comment>
<dbReference type="Gene3D" id="3.40.50.80">
    <property type="entry name" value="Nucleotide-binding domain of ferredoxin-NADP reductase (FNR) module"/>
    <property type="match status" value="1"/>
</dbReference>
<accession>A0ABW0EQV2</accession>
<name>A0ABW0EQV2_9PSEU</name>
<dbReference type="Pfam" id="PF08021">
    <property type="entry name" value="FAD_binding_9"/>
    <property type="match status" value="1"/>
</dbReference>
<dbReference type="InterPro" id="IPR017927">
    <property type="entry name" value="FAD-bd_FR_type"/>
</dbReference>
<dbReference type="InterPro" id="IPR013113">
    <property type="entry name" value="SIP_FAD-bd"/>
</dbReference>
<dbReference type="Pfam" id="PF04954">
    <property type="entry name" value="SIP"/>
    <property type="match status" value="1"/>
</dbReference>
<dbReference type="CDD" id="cd06193">
    <property type="entry name" value="siderophore_interacting"/>
    <property type="match status" value="1"/>
</dbReference>
<proteinExistence type="predicted"/>
<dbReference type="InterPro" id="IPR039374">
    <property type="entry name" value="SIP_fam"/>
</dbReference>
<reference evidence="3" key="1">
    <citation type="journal article" date="2019" name="Int. J. Syst. Evol. Microbiol.">
        <title>The Global Catalogue of Microorganisms (GCM) 10K type strain sequencing project: providing services to taxonomists for standard genome sequencing and annotation.</title>
        <authorList>
            <consortium name="The Broad Institute Genomics Platform"/>
            <consortium name="The Broad Institute Genome Sequencing Center for Infectious Disease"/>
            <person name="Wu L."/>
            <person name="Ma J."/>
        </authorList>
    </citation>
    <scope>NUCLEOTIDE SEQUENCE [LARGE SCALE GENOMIC DNA]</scope>
    <source>
        <strain evidence="3">CCUG 59778</strain>
    </source>
</reference>
<protein>
    <submittedName>
        <fullName evidence="2">Siderophore-interacting protein</fullName>
    </submittedName>
</protein>
<dbReference type="PROSITE" id="PS51384">
    <property type="entry name" value="FAD_FR"/>
    <property type="match status" value="1"/>
</dbReference>
<dbReference type="PANTHER" id="PTHR30157">
    <property type="entry name" value="FERRIC REDUCTASE, NADPH-DEPENDENT"/>
    <property type="match status" value="1"/>
</dbReference>
<dbReference type="Proteomes" id="UP001596157">
    <property type="component" value="Unassembled WGS sequence"/>
</dbReference>
<dbReference type="EMBL" id="JBHSKF010000006">
    <property type="protein sequence ID" value="MFC5288276.1"/>
    <property type="molecule type" value="Genomic_DNA"/>
</dbReference>
<feature type="domain" description="FAD-binding FR-type" evidence="1">
    <location>
        <begin position="12"/>
        <end position="139"/>
    </location>
</feature>
<dbReference type="RefSeq" id="WP_378248090.1">
    <property type="nucleotide sequence ID" value="NZ_JBHSKF010000006.1"/>
</dbReference>
<gene>
    <name evidence="2" type="ORF">ACFPM7_14545</name>
</gene>
<dbReference type="PANTHER" id="PTHR30157:SF0">
    <property type="entry name" value="NADPH-DEPENDENT FERRIC-CHELATE REDUCTASE"/>
    <property type="match status" value="1"/>
</dbReference>
<dbReference type="SUPFAM" id="SSF63380">
    <property type="entry name" value="Riboflavin synthase domain-like"/>
    <property type="match status" value="1"/>
</dbReference>
<sequence length="267" mass="28634">MAAAPARGRETLRPYRLTVAGRAMVTPTTARITLTGPDLAEYQAVGPEPRCKVLLPPAPDAPVIVPDDVPFWDAVRALPESLRPVVRTYTVRAARPEQREIDIDFVLHGDHGPAARWARAAKVGDDVGLYGCLSSFTPPADTTAYLLVGDETSLPAIAGIAETAPAGLPVRVLIEVGSAGEEQPLPSAADLAVTWLHRGDAEPGTTELTAAAVRALTDIAPTTYAWVAGEAGMVRDVRAHLAIERDLSRQRLYFSGYWRRGQAEDED</sequence>